<comment type="catalytic activity">
    <reaction evidence="19">
        <text>UDP-alpha-D-xylose + L-seryl-[protein] = 3-O-(beta-D-xylosyl)-L-seryl-[protein] + UDP + H(+)</text>
        <dbReference type="Rhea" id="RHEA:50192"/>
        <dbReference type="Rhea" id="RHEA-COMP:9863"/>
        <dbReference type="Rhea" id="RHEA-COMP:12567"/>
        <dbReference type="ChEBI" id="CHEBI:15378"/>
        <dbReference type="ChEBI" id="CHEBI:29999"/>
        <dbReference type="ChEBI" id="CHEBI:57632"/>
        <dbReference type="ChEBI" id="CHEBI:58223"/>
        <dbReference type="ChEBI" id="CHEBI:132085"/>
        <dbReference type="EC" id="2.4.2.26"/>
    </reaction>
</comment>
<keyword evidence="15 20" id="KW-0472">Membrane</keyword>
<keyword evidence="16" id="KW-1015">Disulfide bond</keyword>
<evidence type="ECO:0000256" key="9">
    <source>
        <dbReference type="ARBA" id="ARBA00022692"/>
    </source>
</evidence>
<dbReference type="GO" id="GO:0000139">
    <property type="term" value="C:Golgi membrane"/>
    <property type="evidence" value="ECO:0007669"/>
    <property type="project" value="UniProtKB-SubCell"/>
</dbReference>
<dbReference type="UniPathway" id="UPA00756"/>
<evidence type="ECO:0000256" key="4">
    <source>
        <dbReference type="ARBA" id="ARBA00005093"/>
    </source>
</evidence>
<evidence type="ECO:0000256" key="8">
    <source>
        <dbReference type="ARBA" id="ARBA00022679"/>
    </source>
</evidence>
<accession>A0A7I4YYP1</accession>
<comment type="subcellular location">
    <subcellularLocation>
        <location evidence="2">Endoplasmic reticulum membrane</location>
        <topology evidence="2">Single-pass type II membrane protein</topology>
    </subcellularLocation>
    <subcellularLocation>
        <location evidence="1">Golgi apparatus membrane</location>
        <topology evidence="1">Single-pass type II membrane protein</topology>
    </subcellularLocation>
</comment>
<evidence type="ECO:0000256" key="12">
    <source>
        <dbReference type="ARBA" id="ARBA00022968"/>
    </source>
</evidence>
<dbReference type="WBParaSite" id="HCON_00158570-00001">
    <property type="protein sequence ID" value="HCON_00158570-00001"/>
    <property type="gene ID" value="HCON_00158570"/>
</dbReference>
<feature type="domain" description="WSC" evidence="21">
    <location>
        <begin position="140"/>
        <end position="233"/>
    </location>
</feature>
<comment type="pathway">
    <text evidence="3">Glycan metabolism; chondroitin sulfate biosynthesis.</text>
</comment>
<organism evidence="22 23">
    <name type="scientific">Haemonchus contortus</name>
    <name type="common">Barber pole worm</name>
    <dbReference type="NCBI Taxonomy" id="6289"/>
    <lineage>
        <taxon>Eukaryota</taxon>
        <taxon>Metazoa</taxon>
        <taxon>Ecdysozoa</taxon>
        <taxon>Nematoda</taxon>
        <taxon>Chromadorea</taxon>
        <taxon>Rhabditida</taxon>
        <taxon>Rhabditina</taxon>
        <taxon>Rhabditomorpha</taxon>
        <taxon>Strongyloidea</taxon>
        <taxon>Trichostrongylidae</taxon>
        <taxon>Haemonchus</taxon>
    </lineage>
</organism>
<dbReference type="GO" id="GO:0005789">
    <property type="term" value="C:endoplasmic reticulum membrane"/>
    <property type="evidence" value="ECO:0007669"/>
    <property type="project" value="UniProtKB-SubCell"/>
</dbReference>
<dbReference type="GO" id="GO:0030158">
    <property type="term" value="F:protein xylosyltransferase activity"/>
    <property type="evidence" value="ECO:0007669"/>
    <property type="project" value="UniProtKB-EC"/>
</dbReference>
<proteinExistence type="inferred from homology"/>
<evidence type="ECO:0000313" key="23">
    <source>
        <dbReference type="WBParaSite" id="HCON_00158570-00001"/>
    </source>
</evidence>
<evidence type="ECO:0000256" key="14">
    <source>
        <dbReference type="ARBA" id="ARBA00023034"/>
    </source>
</evidence>
<dbReference type="PANTHER" id="PTHR46025">
    <property type="entry name" value="XYLOSYLTRANSFERASE OXT"/>
    <property type="match status" value="1"/>
</dbReference>
<keyword evidence="12" id="KW-0735">Signal-anchor</keyword>
<dbReference type="InterPro" id="IPR043538">
    <property type="entry name" value="XYLT"/>
</dbReference>
<dbReference type="InterPro" id="IPR002889">
    <property type="entry name" value="WSC_carb-bd"/>
</dbReference>
<keyword evidence="17" id="KW-0325">Glycoprotein</keyword>
<name>A0A7I4YYP1_HAECO</name>
<protein>
    <recommendedName>
        <fullName evidence="6">protein xylosyltransferase</fullName>
        <ecNumber evidence="6">2.4.2.26</ecNumber>
    </recommendedName>
    <alternativeName>
        <fullName evidence="18">Peptide O-xylosyltransferase</fullName>
    </alternativeName>
</protein>
<dbReference type="GO" id="GO:0050650">
    <property type="term" value="P:chondroitin sulfate proteoglycan biosynthetic process"/>
    <property type="evidence" value="ECO:0007669"/>
    <property type="project" value="TreeGrafter"/>
</dbReference>
<evidence type="ECO:0000259" key="21">
    <source>
        <dbReference type="PROSITE" id="PS51212"/>
    </source>
</evidence>
<evidence type="ECO:0000256" key="15">
    <source>
        <dbReference type="ARBA" id="ARBA00023136"/>
    </source>
</evidence>
<reference evidence="23" key="1">
    <citation type="submission" date="2020-12" db="UniProtKB">
        <authorList>
            <consortium name="WormBaseParasite"/>
        </authorList>
    </citation>
    <scope>IDENTIFICATION</scope>
    <source>
        <strain evidence="23">MHco3</strain>
    </source>
</reference>
<dbReference type="SMART" id="SM00321">
    <property type="entry name" value="WSC"/>
    <property type="match status" value="1"/>
</dbReference>
<evidence type="ECO:0000256" key="20">
    <source>
        <dbReference type="SAM" id="Phobius"/>
    </source>
</evidence>
<dbReference type="PROSITE" id="PS51212">
    <property type="entry name" value="WSC"/>
    <property type="match status" value="1"/>
</dbReference>
<dbReference type="EC" id="2.4.2.26" evidence="6"/>
<evidence type="ECO:0000313" key="22">
    <source>
        <dbReference type="Proteomes" id="UP000025227"/>
    </source>
</evidence>
<keyword evidence="22" id="KW-1185">Reference proteome</keyword>
<dbReference type="GO" id="GO:0015012">
    <property type="term" value="P:heparan sulfate proteoglycan biosynthetic process"/>
    <property type="evidence" value="ECO:0007669"/>
    <property type="project" value="UniProtKB-UniPathway"/>
</dbReference>
<evidence type="ECO:0000256" key="10">
    <source>
        <dbReference type="ARBA" id="ARBA00022723"/>
    </source>
</evidence>
<dbReference type="Proteomes" id="UP000025227">
    <property type="component" value="Unplaced"/>
</dbReference>
<keyword evidence="8" id="KW-0808">Transferase</keyword>
<keyword evidence="10" id="KW-0479">Metal-binding</keyword>
<evidence type="ECO:0000256" key="2">
    <source>
        <dbReference type="ARBA" id="ARBA00004648"/>
    </source>
</evidence>
<comment type="similarity">
    <text evidence="5">Belongs to the glycosyltransferase 14 family. XylT subfamily.</text>
</comment>
<dbReference type="GO" id="GO:0046872">
    <property type="term" value="F:metal ion binding"/>
    <property type="evidence" value="ECO:0007669"/>
    <property type="project" value="UniProtKB-KW"/>
</dbReference>
<keyword evidence="9 20" id="KW-0812">Transmembrane</keyword>
<evidence type="ECO:0000256" key="5">
    <source>
        <dbReference type="ARBA" id="ARBA00010195"/>
    </source>
</evidence>
<evidence type="ECO:0000256" key="17">
    <source>
        <dbReference type="ARBA" id="ARBA00023180"/>
    </source>
</evidence>
<evidence type="ECO:0000256" key="7">
    <source>
        <dbReference type="ARBA" id="ARBA00022676"/>
    </source>
</evidence>
<evidence type="ECO:0000256" key="19">
    <source>
        <dbReference type="ARBA" id="ARBA00047847"/>
    </source>
</evidence>
<evidence type="ECO:0000256" key="18">
    <source>
        <dbReference type="ARBA" id="ARBA00042865"/>
    </source>
</evidence>
<comment type="pathway">
    <text evidence="4">Glycan metabolism; heparan sulfate biosynthesis.</text>
</comment>
<dbReference type="InterPro" id="IPR003406">
    <property type="entry name" value="Glyco_trans_14"/>
</dbReference>
<keyword evidence="11" id="KW-0256">Endoplasmic reticulum</keyword>
<keyword evidence="7" id="KW-0328">Glycosyltransferase</keyword>
<dbReference type="Pfam" id="PF01822">
    <property type="entry name" value="WSC"/>
    <property type="match status" value="1"/>
</dbReference>
<keyword evidence="13 20" id="KW-1133">Transmembrane helix</keyword>
<evidence type="ECO:0000256" key="6">
    <source>
        <dbReference type="ARBA" id="ARBA00011972"/>
    </source>
</evidence>
<evidence type="ECO:0000256" key="11">
    <source>
        <dbReference type="ARBA" id="ARBA00022824"/>
    </source>
</evidence>
<dbReference type="PANTHER" id="PTHR46025:SF3">
    <property type="entry name" value="XYLOSYLTRANSFERASE OXT"/>
    <property type="match status" value="1"/>
</dbReference>
<evidence type="ECO:0000256" key="3">
    <source>
        <dbReference type="ARBA" id="ARBA00004840"/>
    </source>
</evidence>
<feature type="transmembrane region" description="Helical" evidence="20">
    <location>
        <begin position="28"/>
        <end position="48"/>
    </location>
</feature>
<dbReference type="OrthoDB" id="2019572at2759"/>
<dbReference type="Pfam" id="PF02485">
    <property type="entry name" value="Branch"/>
    <property type="match status" value="1"/>
</dbReference>
<evidence type="ECO:0000256" key="13">
    <source>
        <dbReference type="ARBA" id="ARBA00022989"/>
    </source>
</evidence>
<dbReference type="AlphaFoldDB" id="A0A7I4YYP1"/>
<keyword evidence="14" id="KW-0333">Golgi apparatus</keyword>
<evidence type="ECO:0000256" key="1">
    <source>
        <dbReference type="ARBA" id="ARBA00004323"/>
    </source>
</evidence>
<evidence type="ECO:0000256" key="16">
    <source>
        <dbReference type="ARBA" id="ARBA00023157"/>
    </source>
</evidence>
<dbReference type="UniPathway" id="UPA00755"/>
<dbReference type="OMA" id="RMFRIGK"/>
<sequence length="833" mass="94824">MGERKTSTLRTTASAATVHRIPLFRTMYIVAGTILFFFLNLYFIYVYVQNQSENQLEKTVAVQHQLQSRESHSLHPGAVPPNSNLYSCNITDPLALSALARVKTESCMKKISDAACRLKNGAFHEQFPESQCSNHDSLLIDLSVGCFEDYKNNRSLNGFSYEFKNDNSAEKCRSLCYRAGFVYYGLEFGRECFCGDSISSKTLSQEKCNEYKCSGNKTQFCGGFNAVAVFHTGLKRVHQMPKAVFETSFDGNSKRPRILFLLQLNGRNERQVKRLLKALYSPYHYYYIHVDRRQLYMLTEMKVVAAKLPNVFVSPDAHSTIWGGASLLTMVQDAIRRSISIPLLSDWDYLINLSESDFPVMTLAEFEAQLRANPGKSYMSSHGYNTARFIQKQGFDFVFVECENRMWRIGNRGEFPRNLRVDGGSDWIVLHREFAEYSISDEELPTKLRALFASIILPVESFFHTLSYNSRFCESVIGSNLRLTNWNRKQGCRCESLKKVVDWCGCSPLVFTKEHTHKFAVKNAVAKPFYFARKFESLVDIDAIALAELQVMRDRALLHRNDVMFNVTFVNHYKADIDGYSVHFSLMAETLLSMHSEESDFVSLVRIDVVKMHSSAPHQMIFTIQTRSSPVPLQLLVERKMVSNIVSPAITDGFKLEVIMAGIDIDHKEEFFRGITAYADLNSSPTVALRWSRVYELATTVNETKTSPPIRFTWRGPNQKAVATQKLRPYDSIRGTQFASLNLQKLNTTNLKPGMWSVVVQTDAEGSSEILGSVWFPIYSTENQTLFRSLVRDFFIIKDSCATECSSTTWSTFHPDPKSDILVGFDKESQTLA</sequence>